<dbReference type="AlphaFoldDB" id="A0A0D9Z857"/>
<feature type="compositionally biased region" description="Pro residues" evidence="1">
    <location>
        <begin position="381"/>
        <end position="390"/>
    </location>
</feature>
<dbReference type="HOGENOM" id="CLU_052902_0_0_1"/>
<dbReference type="Proteomes" id="UP000026961">
    <property type="component" value="Chromosome 3"/>
</dbReference>
<feature type="region of interest" description="Disordered" evidence="1">
    <location>
        <begin position="286"/>
        <end position="400"/>
    </location>
</feature>
<keyword evidence="3" id="KW-1185">Reference proteome</keyword>
<sequence>MDPRHSSVTPGNDSGSGRRGRGSGSGSGSGRRSRGSDRSGDGSEDSSSRTRRSRLSAQSTGTRLMPAFDDAAGDGDGRILGSSSSSPSGGLDLGLEEFRRVQHEASRNPNLQRLLFHSSPVRQPTQDDEVIVMDGVLVDTTSGSGASGRYGLNRQFFDGKGDPRVVRPIKRTSYEMEPQIRRPAQGPGFYMQRPPTPPPTPRGFPPPLPPPGAGAPRGGSATPAMIAGHPGAFYPFPPPSLPGVGPPRGGGAIPGLPAGFPFLLRPPPPLPVPGVICRPPPSPPYFAPPPRATPTVSLAGPPPGFNPKRGLIRRGEAITLPESERPTPPPPPPPPPLPPTPVAQHKRTEFSWPPKTTAPAVTLLTRAPPLSSAPKQHPESEAPPPAPSSAPSPRKEFAWPLTDEEEELIINVLYGPTNRRRLPVFRRICPD</sequence>
<feature type="compositionally biased region" description="Pro residues" evidence="1">
    <location>
        <begin position="194"/>
        <end position="213"/>
    </location>
</feature>
<organism evidence="2">
    <name type="scientific">Oryza glumipatula</name>
    <dbReference type="NCBI Taxonomy" id="40148"/>
    <lineage>
        <taxon>Eukaryota</taxon>
        <taxon>Viridiplantae</taxon>
        <taxon>Streptophyta</taxon>
        <taxon>Embryophyta</taxon>
        <taxon>Tracheophyta</taxon>
        <taxon>Spermatophyta</taxon>
        <taxon>Magnoliopsida</taxon>
        <taxon>Liliopsida</taxon>
        <taxon>Poales</taxon>
        <taxon>Poaceae</taxon>
        <taxon>BOP clade</taxon>
        <taxon>Oryzoideae</taxon>
        <taxon>Oryzeae</taxon>
        <taxon>Oryzinae</taxon>
        <taxon>Oryza</taxon>
    </lineage>
</organism>
<reference evidence="2" key="2">
    <citation type="submission" date="2018-05" db="EMBL/GenBank/DDBJ databases">
        <title>OgluRS3 (Oryza glumaepatula Reference Sequence Version 3).</title>
        <authorList>
            <person name="Zhang J."/>
            <person name="Kudrna D."/>
            <person name="Lee S."/>
            <person name="Talag J."/>
            <person name="Welchert J."/>
            <person name="Wing R.A."/>
        </authorList>
    </citation>
    <scope>NUCLEOTIDE SEQUENCE [LARGE SCALE GENOMIC DNA]</scope>
</reference>
<dbReference type="EnsemblPlants" id="OGLUM03G20140.1">
    <property type="protein sequence ID" value="OGLUM03G20140.1"/>
    <property type="gene ID" value="OGLUM03G20140"/>
</dbReference>
<feature type="region of interest" description="Disordered" evidence="1">
    <location>
        <begin position="1"/>
        <end position="93"/>
    </location>
</feature>
<dbReference type="STRING" id="40148.A0A0D9Z857"/>
<feature type="region of interest" description="Disordered" evidence="1">
    <location>
        <begin position="179"/>
        <end position="226"/>
    </location>
</feature>
<name>A0A0D9Z857_9ORYZ</name>
<dbReference type="Gramene" id="OGLUM03G20140.1">
    <property type="protein sequence ID" value="OGLUM03G20140.1"/>
    <property type="gene ID" value="OGLUM03G20140"/>
</dbReference>
<feature type="compositionally biased region" description="Polar residues" evidence="1">
    <location>
        <begin position="1"/>
        <end position="12"/>
    </location>
</feature>
<accession>A0A0D9Z857</accession>
<dbReference type="eggNOG" id="ENOG502R3VR">
    <property type="taxonomic scope" value="Eukaryota"/>
</dbReference>
<evidence type="ECO:0000313" key="3">
    <source>
        <dbReference type="Proteomes" id="UP000026961"/>
    </source>
</evidence>
<feature type="compositionally biased region" description="Low complexity" evidence="1">
    <location>
        <begin position="79"/>
        <end position="90"/>
    </location>
</feature>
<reference evidence="2" key="1">
    <citation type="submission" date="2015-04" db="UniProtKB">
        <authorList>
            <consortium name="EnsemblPlants"/>
        </authorList>
    </citation>
    <scope>IDENTIFICATION</scope>
</reference>
<proteinExistence type="predicted"/>
<dbReference type="PRINTS" id="PR01217">
    <property type="entry name" value="PRICHEXTENSN"/>
</dbReference>
<evidence type="ECO:0000256" key="1">
    <source>
        <dbReference type="SAM" id="MobiDB-lite"/>
    </source>
</evidence>
<evidence type="ECO:0000313" key="2">
    <source>
        <dbReference type="EnsemblPlants" id="OGLUM03G20140.1"/>
    </source>
</evidence>
<feature type="compositionally biased region" description="Pro residues" evidence="1">
    <location>
        <begin position="326"/>
        <end position="341"/>
    </location>
</feature>
<protein>
    <submittedName>
        <fullName evidence="2">Uncharacterized protein</fullName>
    </submittedName>
</protein>